<organism evidence="1 2">
    <name type="scientific">Streptomyces turgidiscabies</name>
    <dbReference type="NCBI Taxonomy" id="85558"/>
    <lineage>
        <taxon>Bacteria</taxon>
        <taxon>Bacillati</taxon>
        <taxon>Actinomycetota</taxon>
        <taxon>Actinomycetes</taxon>
        <taxon>Kitasatosporales</taxon>
        <taxon>Streptomycetaceae</taxon>
        <taxon>Streptomyces</taxon>
    </lineage>
</organism>
<evidence type="ECO:0000313" key="1">
    <source>
        <dbReference type="EMBL" id="MDQ0934083.1"/>
    </source>
</evidence>
<accession>A0ABU0RQP9</accession>
<dbReference type="RefSeq" id="WP_307627749.1">
    <property type="nucleotide sequence ID" value="NZ_JAUSZS010000004.1"/>
</dbReference>
<proteinExistence type="predicted"/>
<protein>
    <submittedName>
        <fullName evidence="1">Uncharacterized protein</fullName>
    </submittedName>
</protein>
<keyword evidence="2" id="KW-1185">Reference proteome</keyword>
<reference evidence="1 2" key="1">
    <citation type="submission" date="2023-07" db="EMBL/GenBank/DDBJ databases">
        <title>Comparative genomics of wheat-associated soil bacteria to identify genetic determinants of phenazine resistance.</title>
        <authorList>
            <person name="Mouncey N."/>
        </authorList>
    </citation>
    <scope>NUCLEOTIDE SEQUENCE [LARGE SCALE GENOMIC DNA]</scope>
    <source>
        <strain evidence="1 2">W2I16</strain>
    </source>
</reference>
<name>A0ABU0RQP9_9ACTN</name>
<dbReference type="EMBL" id="JAUSZS010000004">
    <property type="protein sequence ID" value="MDQ0934083.1"/>
    <property type="molecule type" value="Genomic_DNA"/>
</dbReference>
<evidence type="ECO:0000313" key="2">
    <source>
        <dbReference type="Proteomes" id="UP001223072"/>
    </source>
</evidence>
<gene>
    <name evidence="1" type="ORF">QFZ49_004023</name>
</gene>
<comment type="caution">
    <text evidence="1">The sequence shown here is derived from an EMBL/GenBank/DDBJ whole genome shotgun (WGS) entry which is preliminary data.</text>
</comment>
<sequence>MPTMRALDRKGAGAARSAGDEGFDLLDQAGAGHLVEDIHGLVVGDQSALGAQAGDPGMACETAVHRSTAP</sequence>
<dbReference type="Proteomes" id="UP001223072">
    <property type="component" value="Unassembled WGS sequence"/>
</dbReference>